<evidence type="ECO:0000313" key="1">
    <source>
        <dbReference type="EMBL" id="MBL7558980.1"/>
    </source>
</evidence>
<accession>A0ABS1WIN0</accession>
<dbReference type="EMBL" id="JAEMEF010000002">
    <property type="protein sequence ID" value="MBL7558980.1"/>
    <property type="molecule type" value="Genomic_DNA"/>
</dbReference>
<gene>
    <name evidence="1" type="ORF">JAO71_04105</name>
</gene>
<dbReference type="RefSeq" id="WP_202999076.1">
    <property type="nucleotide sequence ID" value="NZ_JAEMEF010000002.1"/>
</dbReference>
<organism evidence="1 2">
    <name type="scientific">Olleya sediminilitoris</name>
    <dbReference type="NCBI Taxonomy" id="2795739"/>
    <lineage>
        <taxon>Bacteria</taxon>
        <taxon>Pseudomonadati</taxon>
        <taxon>Bacteroidota</taxon>
        <taxon>Flavobacteriia</taxon>
        <taxon>Flavobacteriales</taxon>
        <taxon>Flavobacteriaceae</taxon>
    </lineage>
</organism>
<proteinExistence type="predicted"/>
<sequence>MCFDTLHIEHQVKNIPIDFVNQKNETLSWLNLKWHPITNKHQYLSCYYTYIGNLRLVFKGDKIYIKNSLQCFYMNNNYQSFSFSQVLDAFSKLNQLVPFNIYEAVVTRLAVGVVIEEDAQKAYNEWKFYMGKPPKPMYEKNKIYGAKFHLNDYYIKAYNKTFQVQCKDKINIGKPYFRYEIEGKTKFFNNKTNNVGITTVADLIDKVKYKKLCNILIERYQKIEKEAQIDLSELTLKEMRLVASMRDFKIKEGMRKQYSHTYKKERLKYLNLMRNVDNTAFQNKVFNKLNTVIQNSLNN</sequence>
<dbReference type="Proteomes" id="UP000605013">
    <property type="component" value="Unassembled WGS sequence"/>
</dbReference>
<reference evidence="1 2" key="1">
    <citation type="submission" date="2020-12" db="EMBL/GenBank/DDBJ databases">
        <title>Olleya sediminilitoris sp. nov., isolated from a tidal flat.</title>
        <authorList>
            <person name="Park S."/>
            <person name="Yoon J.-H."/>
        </authorList>
    </citation>
    <scope>NUCLEOTIDE SEQUENCE [LARGE SCALE GENOMIC DNA]</scope>
    <source>
        <strain evidence="1 2">YSTF-M6</strain>
    </source>
</reference>
<evidence type="ECO:0000313" key="2">
    <source>
        <dbReference type="Proteomes" id="UP000605013"/>
    </source>
</evidence>
<keyword evidence="2" id="KW-1185">Reference proteome</keyword>
<name>A0ABS1WIN0_9FLAO</name>
<comment type="caution">
    <text evidence="1">The sequence shown here is derived from an EMBL/GenBank/DDBJ whole genome shotgun (WGS) entry which is preliminary data.</text>
</comment>
<protein>
    <submittedName>
        <fullName evidence="1">Uncharacterized protein</fullName>
    </submittedName>
</protein>